<dbReference type="InterPro" id="IPR010483">
    <property type="entry name" value="Alpha_2_MRAP_C"/>
</dbReference>
<evidence type="ECO:0000313" key="7">
    <source>
        <dbReference type="Proteomes" id="UP000790347"/>
    </source>
</evidence>
<keyword evidence="3" id="KW-0732">Signal</keyword>
<evidence type="ECO:0000259" key="5">
    <source>
        <dbReference type="Pfam" id="PF06401"/>
    </source>
</evidence>
<dbReference type="SUPFAM" id="SSF47045">
    <property type="entry name" value="RAP domain-like"/>
    <property type="match status" value="3"/>
</dbReference>
<dbReference type="GO" id="GO:0048259">
    <property type="term" value="P:regulation of receptor-mediated endocytosis"/>
    <property type="evidence" value="ECO:0007669"/>
    <property type="project" value="TreeGrafter"/>
</dbReference>
<dbReference type="Pfam" id="PF06401">
    <property type="entry name" value="Alpha-2-MRAP_C"/>
    <property type="match status" value="1"/>
</dbReference>
<organism evidence="6 7">
    <name type="scientific">Dermatophagoides farinae</name>
    <name type="common">American house dust mite</name>
    <dbReference type="NCBI Taxonomy" id="6954"/>
    <lineage>
        <taxon>Eukaryota</taxon>
        <taxon>Metazoa</taxon>
        <taxon>Ecdysozoa</taxon>
        <taxon>Arthropoda</taxon>
        <taxon>Chelicerata</taxon>
        <taxon>Arachnida</taxon>
        <taxon>Acari</taxon>
        <taxon>Acariformes</taxon>
        <taxon>Sarcoptiformes</taxon>
        <taxon>Astigmata</taxon>
        <taxon>Psoroptidia</taxon>
        <taxon>Analgoidea</taxon>
        <taxon>Pyroglyphidae</taxon>
        <taxon>Dermatophagoidinae</taxon>
        <taxon>Dermatophagoides</taxon>
    </lineage>
</organism>
<dbReference type="AlphaFoldDB" id="A0A922IFC3"/>
<feature type="signal peptide" evidence="3">
    <location>
        <begin position="1"/>
        <end position="20"/>
    </location>
</feature>
<dbReference type="InterPro" id="IPR009066">
    <property type="entry name" value="MG_RAP_rcpt_1"/>
</dbReference>
<reference evidence="6" key="2">
    <citation type="journal article" date="2022" name="Res Sq">
        <title>Comparative Genomics Reveals Insights into the Divergent Evolution of Astigmatic Mites and Household Pest Adaptations.</title>
        <authorList>
            <person name="Xiong Q."/>
            <person name="Wan A.T.-Y."/>
            <person name="Liu X.-Y."/>
            <person name="Fung C.S.-H."/>
            <person name="Xiao X."/>
            <person name="Malainual N."/>
            <person name="Hou J."/>
            <person name="Wang L."/>
            <person name="Wang M."/>
            <person name="Yang K."/>
            <person name="Cui Y."/>
            <person name="Leung E."/>
            <person name="Nong W."/>
            <person name="Shin S.-K."/>
            <person name="Au S."/>
            <person name="Jeong K.Y."/>
            <person name="Chew F.T."/>
            <person name="Hui J."/>
            <person name="Leung T.F."/>
            <person name="Tungtrongchitr A."/>
            <person name="Zhong N."/>
            <person name="Liu Z."/>
            <person name="Tsui S."/>
        </authorList>
    </citation>
    <scope>NUCLEOTIDE SEQUENCE</scope>
    <source>
        <strain evidence="6">Derf</strain>
        <tissue evidence="6">Whole organism</tissue>
    </source>
</reference>
<dbReference type="GO" id="GO:0048019">
    <property type="term" value="F:receptor antagonist activity"/>
    <property type="evidence" value="ECO:0007669"/>
    <property type="project" value="InterPro"/>
</dbReference>
<feature type="coiled-coil region" evidence="1">
    <location>
        <begin position="146"/>
        <end position="173"/>
    </location>
</feature>
<feature type="region of interest" description="Disordered" evidence="2">
    <location>
        <begin position="295"/>
        <end position="316"/>
    </location>
</feature>
<dbReference type="Pfam" id="PF06400">
    <property type="entry name" value="Alpha-2-MRAP_N"/>
    <property type="match status" value="1"/>
</dbReference>
<dbReference type="InterPro" id="IPR036744">
    <property type="entry name" value="RAP_sf"/>
</dbReference>
<protein>
    <submittedName>
        <fullName evidence="6">Low-density lipoprotein particle receptor binding</fullName>
    </submittedName>
</protein>
<keyword evidence="6" id="KW-0675">Receptor</keyword>
<dbReference type="Gene3D" id="1.20.81.10">
    <property type="entry name" value="RAP domain"/>
    <property type="match status" value="3"/>
</dbReference>
<feature type="chain" id="PRO_5037824193" evidence="3">
    <location>
        <begin position="21"/>
        <end position="346"/>
    </location>
</feature>
<dbReference type="PANTHER" id="PTHR16560:SF2">
    <property type="entry name" value="ALPHA-2-MACROGLOBULIN RECEPTOR-ASSOCIATED PROTEIN"/>
    <property type="match status" value="1"/>
</dbReference>
<dbReference type="GO" id="GO:0050750">
    <property type="term" value="F:low-density lipoprotein particle receptor binding"/>
    <property type="evidence" value="ECO:0007669"/>
    <property type="project" value="InterPro"/>
</dbReference>
<name>A0A922IFC3_DERFA</name>
<dbReference type="EMBL" id="ASGP02000001">
    <property type="protein sequence ID" value="KAH9529476.1"/>
    <property type="molecule type" value="Genomic_DNA"/>
</dbReference>
<evidence type="ECO:0000259" key="4">
    <source>
        <dbReference type="Pfam" id="PF06400"/>
    </source>
</evidence>
<dbReference type="GO" id="GO:0005783">
    <property type="term" value="C:endoplasmic reticulum"/>
    <property type="evidence" value="ECO:0007669"/>
    <property type="project" value="InterPro"/>
</dbReference>
<keyword evidence="7" id="KW-1185">Reference proteome</keyword>
<dbReference type="PANTHER" id="PTHR16560">
    <property type="entry name" value="ALPHA-2-MACROGLOBULIN RECEPTOR-ASSOCIATED PROTEIN"/>
    <property type="match status" value="1"/>
</dbReference>
<comment type="caution">
    <text evidence="6">The sequence shown here is derived from an EMBL/GenBank/DDBJ whole genome shotgun (WGS) entry which is preliminary data.</text>
</comment>
<feature type="domain" description="Alpha-2-macroglobulin receptor-associated protein" evidence="4">
    <location>
        <begin position="10"/>
        <end position="111"/>
    </location>
</feature>
<dbReference type="Proteomes" id="UP000790347">
    <property type="component" value="Unassembled WGS sequence"/>
</dbReference>
<feature type="domain" description="Alpha-2-macroglobulin RAP C-terminal" evidence="5">
    <location>
        <begin position="130"/>
        <end position="346"/>
    </location>
</feature>
<evidence type="ECO:0000256" key="2">
    <source>
        <dbReference type="SAM" id="MobiDB-lite"/>
    </source>
</evidence>
<keyword evidence="1" id="KW-0175">Coiled coil</keyword>
<dbReference type="InterPro" id="IPR038003">
    <property type="entry name" value="A2-macroglobuin_RAP"/>
</dbReference>
<keyword evidence="6" id="KW-0449">Lipoprotein</keyword>
<evidence type="ECO:0000256" key="1">
    <source>
        <dbReference type="SAM" id="Coils"/>
    </source>
</evidence>
<proteinExistence type="predicted"/>
<dbReference type="GO" id="GO:0008201">
    <property type="term" value="F:heparin binding"/>
    <property type="evidence" value="ECO:0007669"/>
    <property type="project" value="InterPro"/>
</dbReference>
<sequence>MNYLQAKFIIILSCSMTIMAMNNKYSKEANNDGYRSDKPFRMQKLNILWNQANQKLETIELSKLMDDLKHQDISEIELKKIKAENRDPDGIKEAEVRRQLRMILNKYGLETDSMSINDTTTSSTVENKQVFSDKKLEDLWKKVHKLDLNEQELTILKEELKSFENQLHEYHRLIDQNLGKRENHLYHDDVLDNHIDPMNPIARQSQNEEMNEKIQQKHLELKEEYKRISNMVYDKDIKFKGEFDEIQAAKLWQLALKSEFNTNELTELKEKLLHFQNRIKKLNYFSGQLQTRNLKKQNKNVDERDENSSEKNLDKHIENRVKELDGHVKKLHQQLEETILNKHSEL</sequence>
<evidence type="ECO:0000256" key="3">
    <source>
        <dbReference type="SAM" id="SignalP"/>
    </source>
</evidence>
<accession>A0A922IFC3</accession>
<evidence type="ECO:0000313" key="6">
    <source>
        <dbReference type="EMBL" id="KAH9529476.1"/>
    </source>
</evidence>
<gene>
    <name evidence="6" type="primary">LRPAP1</name>
    <name evidence="6" type="ORF">DERF_003360</name>
</gene>
<feature type="compositionally biased region" description="Basic and acidic residues" evidence="2">
    <location>
        <begin position="299"/>
        <end position="316"/>
    </location>
</feature>
<reference evidence="6" key="1">
    <citation type="submission" date="2013-05" db="EMBL/GenBank/DDBJ databases">
        <authorList>
            <person name="Yim A.K.Y."/>
            <person name="Chan T.F."/>
            <person name="Ji K.M."/>
            <person name="Liu X.Y."/>
            <person name="Zhou J.W."/>
            <person name="Li R.Q."/>
            <person name="Yang K.Y."/>
            <person name="Li J."/>
            <person name="Li M."/>
            <person name="Law P.T.W."/>
            <person name="Wu Y.L."/>
            <person name="Cai Z.L."/>
            <person name="Qin H."/>
            <person name="Bao Y."/>
            <person name="Leung R.K.K."/>
            <person name="Ng P.K.S."/>
            <person name="Zou J."/>
            <person name="Zhong X.J."/>
            <person name="Ran P.X."/>
            <person name="Zhong N.S."/>
            <person name="Liu Z.G."/>
            <person name="Tsui S.K.W."/>
        </authorList>
    </citation>
    <scope>NUCLEOTIDE SEQUENCE</scope>
    <source>
        <strain evidence="6">Derf</strain>
        <tissue evidence="6">Whole organism</tissue>
    </source>
</reference>